<keyword evidence="2" id="KW-0121">Carboxypeptidase</keyword>
<dbReference type="EMBL" id="BAABDJ010000035">
    <property type="protein sequence ID" value="GAA4014195.1"/>
    <property type="molecule type" value="Genomic_DNA"/>
</dbReference>
<dbReference type="InterPro" id="IPR029062">
    <property type="entry name" value="Class_I_gatase-like"/>
</dbReference>
<dbReference type="Gene3D" id="3.50.30.60">
    <property type="entry name" value="LD-carboxypeptidase A C-terminal domain-like"/>
    <property type="match status" value="1"/>
</dbReference>
<keyword evidence="9" id="KW-1185">Reference proteome</keyword>
<dbReference type="InterPro" id="IPR040921">
    <property type="entry name" value="Peptidase_S66C"/>
</dbReference>
<dbReference type="Pfam" id="PF02016">
    <property type="entry name" value="Peptidase_S66"/>
    <property type="match status" value="1"/>
</dbReference>
<dbReference type="InterPro" id="IPR040449">
    <property type="entry name" value="Peptidase_S66_N"/>
</dbReference>
<accession>A0ABP7SNU7</accession>
<evidence type="ECO:0000256" key="4">
    <source>
        <dbReference type="ARBA" id="ARBA00022801"/>
    </source>
</evidence>
<dbReference type="PANTHER" id="PTHR30237:SF2">
    <property type="entry name" value="MUREIN TETRAPEPTIDE CARBOXYPEPTIDASE"/>
    <property type="match status" value="1"/>
</dbReference>
<reference evidence="9" key="1">
    <citation type="journal article" date="2019" name="Int. J. Syst. Evol. Microbiol.">
        <title>The Global Catalogue of Microorganisms (GCM) 10K type strain sequencing project: providing services to taxonomists for standard genome sequencing and annotation.</title>
        <authorList>
            <consortium name="The Broad Institute Genomics Platform"/>
            <consortium name="The Broad Institute Genome Sequencing Center for Infectious Disease"/>
            <person name="Wu L."/>
            <person name="Ma J."/>
        </authorList>
    </citation>
    <scope>NUCLEOTIDE SEQUENCE [LARGE SCALE GENOMIC DNA]</scope>
    <source>
        <strain evidence="9">JCM 17224</strain>
    </source>
</reference>
<dbReference type="InterPro" id="IPR027478">
    <property type="entry name" value="LdcA_N"/>
</dbReference>
<evidence type="ECO:0000256" key="1">
    <source>
        <dbReference type="ARBA" id="ARBA00010233"/>
    </source>
</evidence>
<evidence type="ECO:0000256" key="2">
    <source>
        <dbReference type="ARBA" id="ARBA00022645"/>
    </source>
</evidence>
<dbReference type="PIRSF" id="PIRSF028757">
    <property type="entry name" value="LD-carboxypeptidase"/>
    <property type="match status" value="1"/>
</dbReference>
<feature type="domain" description="LD-carboxypeptidase C-terminal" evidence="7">
    <location>
        <begin position="192"/>
        <end position="308"/>
    </location>
</feature>
<feature type="domain" description="LD-carboxypeptidase N-terminal" evidence="6">
    <location>
        <begin position="34"/>
        <end position="149"/>
    </location>
</feature>
<evidence type="ECO:0000256" key="3">
    <source>
        <dbReference type="ARBA" id="ARBA00022670"/>
    </source>
</evidence>
<dbReference type="CDD" id="cd07025">
    <property type="entry name" value="Peptidase_S66"/>
    <property type="match status" value="1"/>
</dbReference>
<gene>
    <name evidence="8" type="ORF">GCM10022408_29190</name>
</gene>
<dbReference type="InterPro" id="IPR003507">
    <property type="entry name" value="S66_fam"/>
</dbReference>
<evidence type="ECO:0000259" key="6">
    <source>
        <dbReference type="Pfam" id="PF02016"/>
    </source>
</evidence>
<dbReference type="SUPFAM" id="SSF52317">
    <property type="entry name" value="Class I glutamine amidotransferase-like"/>
    <property type="match status" value="1"/>
</dbReference>
<dbReference type="InterPro" id="IPR027461">
    <property type="entry name" value="Carboxypeptidase_A_C_sf"/>
</dbReference>
<proteinExistence type="inferred from homology"/>
<keyword evidence="4" id="KW-0378">Hydrolase</keyword>
<name>A0ABP7SNU7_9BACT</name>
<dbReference type="Pfam" id="PF17676">
    <property type="entry name" value="Peptidase_S66C"/>
    <property type="match status" value="1"/>
</dbReference>
<evidence type="ECO:0000256" key="5">
    <source>
        <dbReference type="ARBA" id="ARBA00022825"/>
    </source>
</evidence>
<dbReference type="SUPFAM" id="SSF141986">
    <property type="entry name" value="LD-carboxypeptidase A C-terminal domain-like"/>
    <property type="match status" value="1"/>
</dbReference>
<comment type="similarity">
    <text evidence="1">Belongs to the peptidase S66 family.</text>
</comment>
<dbReference type="PANTHER" id="PTHR30237">
    <property type="entry name" value="MURAMOYLTETRAPEPTIDE CARBOXYPEPTIDASE"/>
    <property type="match status" value="1"/>
</dbReference>
<evidence type="ECO:0000313" key="9">
    <source>
        <dbReference type="Proteomes" id="UP001500567"/>
    </source>
</evidence>
<keyword evidence="3" id="KW-0645">Protease</keyword>
<sequence length="320" mass="35109">MLPGQHRGLLRKFAAPKRCFMPTTPPALRPHDRVAIVSTARRVSGADVAAAIEILVGWGLEVVLGESITAAHHQFAGSDEVRARDFQRQLDDPGIRAILCARGGYGTTRIIDQLDFAGFARQPKWIAGFSDITTLNCHLLRRGHESIHGVMPLLFDQAGGEEALESLRRALFGEPVTYQAPAHPLNRSGTATGELIGGNLSLLQNLTGTASDCPAAGRILFLEDIDEYLYNIDRMLVHLDRTGKLRDLAGLLVGHFTDPHDNAVPFGQTAYEIIDTYARRYDFPVAYNFPVGHEPRNMALICGRSARMVVTADGTRLDYV</sequence>
<dbReference type="Proteomes" id="UP001500567">
    <property type="component" value="Unassembled WGS sequence"/>
</dbReference>
<evidence type="ECO:0000313" key="8">
    <source>
        <dbReference type="EMBL" id="GAA4014195.1"/>
    </source>
</evidence>
<protein>
    <submittedName>
        <fullName evidence="8">LD-carboxypeptidase</fullName>
    </submittedName>
</protein>
<keyword evidence="5" id="KW-0720">Serine protease</keyword>
<evidence type="ECO:0000259" key="7">
    <source>
        <dbReference type="Pfam" id="PF17676"/>
    </source>
</evidence>
<dbReference type="Gene3D" id="3.40.50.10740">
    <property type="entry name" value="Class I glutamine amidotransferase-like"/>
    <property type="match status" value="1"/>
</dbReference>
<organism evidence="8 9">
    <name type="scientific">Hymenobacter fastidiosus</name>
    <dbReference type="NCBI Taxonomy" id="486264"/>
    <lineage>
        <taxon>Bacteria</taxon>
        <taxon>Pseudomonadati</taxon>
        <taxon>Bacteroidota</taxon>
        <taxon>Cytophagia</taxon>
        <taxon>Cytophagales</taxon>
        <taxon>Hymenobacteraceae</taxon>
        <taxon>Hymenobacter</taxon>
    </lineage>
</organism>
<comment type="caution">
    <text evidence="8">The sequence shown here is derived from an EMBL/GenBank/DDBJ whole genome shotgun (WGS) entry which is preliminary data.</text>
</comment>